<name>S8FQ22_FOMSC</name>
<evidence type="ECO:0000313" key="1">
    <source>
        <dbReference type="EMBL" id="EPT03366.1"/>
    </source>
</evidence>
<sequence length="65" mass="7564">MLLRVHLPLLQYLPVPYSAITTTRAPCFRGSLTPLRLWFRHRQLFHLGALQYPSNITSLLHARPL</sequence>
<evidence type="ECO:0000313" key="2">
    <source>
        <dbReference type="Proteomes" id="UP000015241"/>
    </source>
</evidence>
<dbReference type="AlphaFoldDB" id="S8FQ22"/>
<gene>
    <name evidence="1" type="ORF">FOMPIDRAFT_1022372</name>
</gene>
<dbReference type="HOGENOM" id="CLU_2855851_0_0_1"/>
<protein>
    <submittedName>
        <fullName evidence="1">Uncharacterized protein</fullName>
    </submittedName>
</protein>
<dbReference type="InParanoid" id="S8FQ22"/>
<accession>S8FQ22</accession>
<dbReference type="EMBL" id="KE504130">
    <property type="protein sequence ID" value="EPT03366.1"/>
    <property type="molecule type" value="Genomic_DNA"/>
</dbReference>
<keyword evidence="2" id="KW-1185">Reference proteome</keyword>
<proteinExistence type="predicted"/>
<organism evidence="1 2">
    <name type="scientific">Fomitopsis schrenkii</name>
    <name type="common">Brown rot fungus</name>
    <dbReference type="NCBI Taxonomy" id="2126942"/>
    <lineage>
        <taxon>Eukaryota</taxon>
        <taxon>Fungi</taxon>
        <taxon>Dikarya</taxon>
        <taxon>Basidiomycota</taxon>
        <taxon>Agaricomycotina</taxon>
        <taxon>Agaricomycetes</taxon>
        <taxon>Polyporales</taxon>
        <taxon>Fomitopsis</taxon>
    </lineage>
</organism>
<dbReference type="Proteomes" id="UP000015241">
    <property type="component" value="Unassembled WGS sequence"/>
</dbReference>
<reference evidence="1 2" key="1">
    <citation type="journal article" date="2012" name="Science">
        <title>The Paleozoic origin of enzymatic lignin decomposition reconstructed from 31 fungal genomes.</title>
        <authorList>
            <person name="Floudas D."/>
            <person name="Binder M."/>
            <person name="Riley R."/>
            <person name="Barry K."/>
            <person name="Blanchette R.A."/>
            <person name="Henrissat B."/>
            <person name="Martinez A.T."/>
            <person name="Otillar R."/>
            <person name="Spatafora J.W."/>
            <person name="Yadav J.S."/>
            <person name="Aerts A."/>
            <person name="Benoit I."/>
            <person name="Boyd A."/>
            <person name="Carlson A."/>
            <person name="Copeland A."/>
            <person name="Coutinho P.M."/>
            <person name="de Vries R.P."/>
            <person name="Ferreira P."/>
            <person name="Findley K."/>
            <person name="Foster B."/>
            <person name="Gaskell J."/>
            <person name="Glotzer D."/>
            <person name="Gorecki P."/>
            <person name="Heitman J."/>
            <person name="Hesse C."/>
            <person name="Hori C."/>
            <person name="Igarashi K."/>
            <person name="Jurgens J.A."/>
            <person name="Kallen N."/>
            <person name="Kersten P."/>
            <person name="Kohler A."/>
            <person name="Kuees U."/>
            <person name="Kumar T.K.A."/>
            <person name="Kuo A."/>
            <person name="LaButti K."/>
            <person name="Larrondo L.F."/>
            <person name="Lindquist E."/>
            <person name="Ling A."/>
            <person name="Lombard V."/>
            <person name="Lucas S."/>
            <person name="Lundell T."/>
            <person name="Martin R."/>
            <person name="McLaughlin D.J."/>
            <person name="Morgenstern I."/>
            <person name="Morin E."/>
            <person name="Murat C."/>
            <person name="Nagy L.G."/>
            <person name="Nolan M."/>
            <person name="Ohm R.A."/>
            <person name="Patyshakuliyeva A."/>
            <person name="Rokas A."/>
            <person name="Ruiz-Duenas F.J."/>
            <person name="Sabat G."/>
            <person name="Salamov A."/>
            <person name="Samejima M."/>
            <person name="Schmutz J."/>
            <person name="Slot J.C."/>
            <person name="St John F."/>
            <person name="Stenlid J."/>
            <person name="Sun H."/>
            <person name="Sun S."/>
            <person name="Syed K."/>
            <person name="Tsang A."/>
            <person name="Wiebenga A."/>
            <person name="Young D."/>
            <person name="Pisabarro A."/>
            <person name="Eastwood D.C."/>
            <person name="Martin F."/>
            <person name="Cullen D."/>
            <person name="Grigoriev I.V."/>
            <person name="Hibbett D.S."/>
        </authorList>
    </citation>
    <scope>NUCLEOTIDE SEQUENCE</scope>
    <source>
        <strain evidence="2">FP-58527</strain>
    </source>
</reference>
<feature type="non-terminal residue" evidence="1">
    <location>
        <position position="65"/>
    </location>
</feature>